<evidence type="ECO:0000256" key="2">
    <source>
        <dbReference type="SAM" id="SignalP"/>
    </source>
</evidence>
<keyword evidence="4" id="KW-1185">Reference proteome</keyword>
<organism evidence="3 4">
    <name type="scientific">Ferrovibrio xuzhouensis</name>
    <dbReference type="NCBI Taxonomy" id="1576914"/>
    <lineage>
        <taxon>Bacteria</taxon>
        <taxon>Pseudomonadati</taxon>
        <taxon>Pseudomonadota</taxon>
        <taxon>Alphaproteobacteria</taxon>
        <taxon>Rhodospirillales</taxon>
        <taxon>Rhodospirillaceae</taxon>
        <taxon>Ferrovibrio</taxon>
    </lineage>
</organism>
<feature type="region of interest" description="Disordered" evidence="1">
    <location>
        <begin position="109"/>
        <end position="174"/>
    </location>
</feature>
<evidence type="ECO:0000256" key="1">
    <source>
        <dbReference type="SAM" id="MobiDB-lite"/>
    </source>
</evidence>
<dbReference type="PROSITE" id="PS51257">
    <property type="entry name" value="PROKAR_LIPOPROTEIN"/>
    <property type="match status" value="1"/>
</dbReference>
<dbReference type="EMBL" id="JBHRYJ010000006">
    <property type="protein sequence ID" value="MFC3677912.1"/>
    <property type="molecule type" value="Genomic_DNA"/>
</dbReference>
<dbReference type="Proteomes" id="UP001595711">
    <property type="component" value="Unassembled WGS sequence"/>
</dbReference>
<evidence type="ECO:0000313" key="3">
    <source>
        <dbReference type="EMBL" id="MFC3677912.1"/>
    </source>
</evidence>
<proteinExistence type="predicted"/>
<protein>
    <submittedName>
        <fullName evidence="3">Uncharacterized protein</fullName>
    </submittedName>
</protein>
<feature type="compositionally biased region" description="Low complexity" evidence="1">
    <location>
        <begin position="144"/>
        <end position="166"/>
    </location>
</feature>
<sequence length="174" mass="18532">MRRLLQYRYLIAMVLTVAALSGCNKADDYVPGQGLGQAGLIGIGVEVAKIKVERRLEVTCNPLNLLSDGTYCVSNYKPTDRQEVWCFKSLGTVDCYNEPDPYSLAGHQLPAAPRPLADPRMPMTPPGRRTPPQVAVAPAGMEQPVEATPAEPAPTIMAAPQASAPPAAAPPAQQ</sequence>
<feature type="signal peptide" evidence="2">
    <location>
        <begin position="1"/>
        <end position="26"/>
    </location>
</feature>
<feature type="compositionally biased region" description="Low complexity" evidence="1">
    <location>
        <begin position="109"/>
        <end position="121"/>
    </location>
</feature>
<feature type="chain" id="PRO_5046241301" evidence="2">
    <location>
        <begin position="27"/>
        <end position="174"/>
    </location>
</feature>
<gene>
    <name evidence="3" type="ORF">ACFOOQ_20330</name>
</gene>
<reference evidence="4" key="1">
    <citation type="journal article" date="2019" name="Int. J. Syst. Evol. Microbiol.">
        <title>The Global Catalogue of Microorganisms (GCM) 10K type strain sequencing project: providing services to taxonomists for standard genome sequencing and annotation.</title>
        <authorList>
            <consortium name="The Broad Institute Genomics Platform"/>
            <consortium name="The Broad Institute Genome Sequencing Center for Infectious Disease"/>
            <person name="Wu L."/>
            <person name="Ma J."/>
        </authorList>
    </citation>
    <scope>NUCLEOTIDE SEQUENCE [LARGE SCALE GENOMIC DNA]</scope>
    <source>
        <strain evidence="4">KCTC 42182</strain>
    </source>
</reference>
<keyword evidence="2" id="KW-0732">Signal</keyword>
<accession>A0ABV7VLG7</accession>
<evidence type="ECO:0000313" key="4">
    <source>
        <dbReference type="Proteomes" id="UP001595711"/>
    </source>
</evidence>
<dbReference type="RefSeq" id="WP_379729525.1">
    <property type="nucleotide sequence ID" value="NZ_JBHRYJ010000006.1"/>
</dbReference>
<comment type="caution">
    <text evidence="3">The sequence shown here is derived from an EMBL/GenBank/DDBJ whole genome shotgun (WGS) entry which is preliminary data.</text>
</comment>
<name>A0ABV7VLG7_9PROT</name>